<accession>A0ABW7ZBA6</accession>
<keyword evidence="1" id="KW-0449">Lipoprotein</keyword>
<dbReference type="PROSITE" id="PS51257">
    <property type="entry name" value="PROKAR_LIPOPROTEIN"/>
    <property type="match status" value="1"/>
</dbReference>
<name>A0ABW7ZBA6_9ACTN</name>
<proteinExistence type="predicted"/>
<comment type="caution">
    <text evidence="1">The sequence shown here is derived from an EMBL/GenBank/DDBJ whole genome shotgun (WGS) entry which is preliminary data.</text>
</comment>
<gene>
    <name evidence="1" type="ORF">ACIBG2_42155</name>
</gene>
<evidence type="ECO:0000313" key="2">
    <source>
        <dbReference type="Proteomes" id="UP001612741"/>
    </source>
</evidence>
<protein>
    <submittedName>
        <fullName evidence="1">SCO7460 family lipoprotein</fullName>
    </submittedName>
</protein>
<dbReference type="EMBL" id="JBITGY010000013">
    <property type="protein sequence ID" value="MFI6504049.1"/>
    <property type="molecule type" value="Genomic_DNA"/>
</dbReference>
<evidence type="ECO:0000313" key="1">
    <source>
        <dbReference type="EMBL" id="MFI6504049.1"/>
    </source>
</evidence>
<dbReference type="NCBIfam" id="NF046121">
    <property type="entry name" value="lipo_SCO7460"/>
    <property type="match status" value="1"/>
</dbReference>
<sequence length="318" mass="34170">MRRWAALLAAVGLTGGCALGTGDDRSRAEELAAQYFPGQLKVVGARNLFPETTGSEITFALTGDPDAVVRLRVDAEKGLCNGKSCEVELRTVMERGKQKAQTWRELAGALRGCGHQPIGANEGLGEVWIEGEPANATIGGLMAELGDCLPDRSITVNFAAPAVAAKRPKVDPKLPTLLQLTGSKTLAALSAKTYLAASFAQRDAATRKRESSARLVRPFEEREEFRKRVEAAAGAWLAANRPGDTIGRGMSLWRLRPGTVDRLVGFVLFCNGKVQECLGTSENAVLMTVDRQGNPVGEMRAVENVRNAQGRLELPYPV</sequence>
<dbReference type="Proteomes" id="UP001612741">
    <property type="component" value="Unassembled WGS sequence"/>
</dbReference>
<organism evidence="1 2">
    <name type="scientific">Nonomuraea typhae</name>
    <dbReference type="NCBI Taxonomy" id="2603600"/>
    <lineage>
        <taxon>Bacteria</taxon>
        <taxon>Bacillati</taxon>
        <taxon>Actinomycetota</taxon>
        <taxon>Actinomycetes</taxon>
        <taxon>Streptosporangiales</taxon>
        <taxon>Streptosporangiaceae</taxon>
        <taxon>Nonomuraea</taxon>
    </lineage>
</organism>
<keyword evidence="2" id="KW-1185">Reference proteome</keyword>
<dbReference type="RefSeq" id="WP_397089808.1">
    <property type="nucleotide sequence ID" value="NZ_JBITGY010000013.1"/>
</dbReference>
<reference evidence="1 2" key="1">
    <citation type="submission" date="2024-10" db="EMBL/GenBank/DDBJ databases">
        <title>The Natural Products Discovery Center: Release of the First 8490 Sequenced Strains for Exploring Actinobacteria Biosynthetic Diversity.</title>
        <authorList>
            <person name="Kalkreuter E."/>
            <person name="Kautsar S.A."/>
            <person name="Yang D."/>
            <person name="Bader C.D."/>
            <person name="Teijaro C.N."/>
            <person name="Fluegel L."/>
            <person name="Davis C.M."/>
            <person name="Simpson J.R."/>
            <person name="Lauterbach L."/>
            <person name="Steele A.D."/>
            <person name="Gui C."/>
            <person name="Meng S."/>
            <person name="Li G."/>
            <person name="Viehrig K."/>
            <person name="Ye F."/>
            <person name="Su P."/>
            <person name="Kiefer A.F."/>
            <person name="Nichols A."/>
            <person name="Cepeda A.J."/>
            <person name="Yan W."/>
            <person name="Fan B."/>
            <person name="Jiang Y."/>
            <person name="Adhikari A."/>
            <person name="Zheng C.-J."/>
            <person name="Schuster L."/>
            <person name="Cowan T.M."/>
            <person name="Smanski M.J."/>
            <person name="Chevrette M.G."/>
            <person name="De Carvalho L.P.S."/>
            <person name="Shen B."/>
        </authorList>
    </citation>
    <scope>NUCLEOTIDE SEQUENCE [LARGE SCALE GENOMIC DNA]</scope>
    <source>
        <strain evidence="1 2">NPDC050545</strain>
    </source>
</reference>